<comment type="caution">
    <text evidence="6">The sequence shown here is derived from an EMBL/GenBank/DDBJ whole genome shotgun (WGS) entry which is preliminary data.</text>
</comment>
<dbReference type="CDD" id="cd05466">
    <property type="entry name" value="PBP2_LTTR_substrate"/>
    <property type="match status" value="1"/>
</dbReference>
<feature type="domain" description="HTH lysR-type" evidence="5">
    <location>
        <begin position="1"/>
        <end position="58"/>
    </location>
</feature>
<evidence type="ECO:0000259" key="5">
    <source>
        <dbReference type="PROSITE" id="PS50931"/>
    </source>
</evidence>
<dbReference type="Gene3D" id="3.40.190.290">
    <property type="match status" value="1"/>
</dbReference>
<evidence type="ECO:0000313" key="6">
    <source>
        <dbReference type="EMBL" id="GFZ27516.1"/>
    </source>
</evidence>
<dbReference type="Proteomes" id="UP000677218">
    <property type="component" value="Unassembled WGS sequence"/>
</dbReference>
<proteinExistence type="inferred from homology"/>
<dbReference type="Pfam" id="PF03466">
    <property type="entry name" value="LysR_substrate"/>
    <property type="match status" value="1"/>
</dbReference>
<dbReference type="PANTHER" id="PTHR30346:SF28">
    <property type="entry name" value="HTH-TYPE TRANSCRIPTIONAL REGULATOR CYNR"/>
    <property type="match status" value="1"/>
</dbReference>
<keyword evidence="3" id="KW-0238">DNA-binding</keyword>
<dbReference type="PROSITE" id="PS50931">
    <property type="entry name" value="HTH_LYSR"/>
    <property type="match status" value="1"/>
</dbReference>
<dbReference type="GO" id="GO:0032993">
    <property type="term" value="C:protein-DNA complex"/>
    <property type="evidence" value="ECO:0007669"/>
    <property type="project" value="TreeGrafter"/>
</dbReference>
<protein>
    <submittedName>
        <fullName evidence="6">LysR family transcriptional regulator</fullName>
    </submittedName>
</protein>
<dbReference type="Pfam" id="PF00126">
    <property type="entry name" value="HTH_1"/>
    <property type="match status" value="1"/>
</dbReference>
<organism evidence="6 7">
    <name type="scientific">Lactobacillus corticis</name>
    <dbReference type="NCBI Taxonomy" id="2201249"/>
    <lineage>
        <taxon>Bacteria</taxon>
        <taxon>Bacillati</taxon>
        <taxon>Bacillota</taxon>
        <taxon>Bacilli</taxon>
        <taxon>Lactobacillales</taxon>
        <taxon>Lactobacillaceae</taxon>
        <taxon>Lactobacillus</taxon>
    </lineage>
</organism>
<dbReference type="AlphaFoldDB" id="A0A916QL38"/>
<evidence type="ECO:0000256" key="1">
    <source>
        <dbReference type="ARBA" id="ARBA00009437"/>
    </source>
</evidence>
<accession>A0A916QL38</accession>
<comment type="similarity">
    <text evidence="1">Belongs to the LysR transcriptional regulatory family.</text>
</comment>
<evidence type="ECO:0000256" key="2">
    <source>
        <dbReference type="ARBA" id="ARBA00023015"/>
    </source>
</evidence>
<reference evidence="6" key="1">
    <citation type="submission" date="2020-08" db="EMBL/GenBank/DDBJ databases">
        <title>Taxonomic study for Lactobacillus species isolated from hardwood bark.</title>
        <authorList>
            <person name="Tohno M."/>
            <person name="Tanizawa Y."/>
        </authorList>
    </citation>
    <scope>NUCLEOTIDE SEQUENCE</scope>
    <source>
        <strain evidence="6">B40</strain>
    </source>
</reference>
<sequence>MDSNQLRIFIQVAQEGSFDRVADQNYVSQRAVSRLVKRLENEIGLKLFERGANRIKLTPSGEYFAKRAEEYLDVMDDAIYVAQDIENKQKENLKIGYFSIFDGVLMRDEILHYQASKLKPEISFTTVEESVEHILADLSLHRLDCGYINQYGKYRFINRNLYNFVNVYQNEMVLGISKQNPLAEKEIITESDLVGQRLLYYSVETSDFMRDTFLETLGKQWSSFHIKRVSSIEQLMFNCSLNHGLAYITKGLAEKFLAPDDNIVFKSLASEKIDQTYTMQLIYRKDDDSLALKKFIASLKNID</sequence>
<dbReference type="InterPro" id="IPR036388">
    <property type="entry name" value="WH-like_DNA-bd_sf"/>
</dbReference>
<evidence type="ECO:0000313" key="7">
    <source>
        <dbReference type="Proteomes" id="UP000677218"/>
    </source>
</evidence>
<dbReference type="InterPro" id="IPR000847">
    <property type="entry name" value="LysR_HTH_N"/>
</dbReference>
<dbReference type="InterPro" id="IPR036390">
    <property type="entry name" value="WH_DNA-bd_sf"/>
</dbReference>
<dbReference type="EMBL" id="BMAY01000012">
    <property type="protein sequence ID" value="GFZ27516.1"/>
    <property type="molecule type" value="Genomic_DNA"/>
</dbReference>
<keyword evidence="7" id="KW-1185">Reference proteome</keyword>
<dbReference type="RefSeq" id="WP_212781201.1">
    <property type="nucleotide sequence ID" value="NZ_BMAY01000012.1"/>
</dbReference>
<dbReference type="SUPFAM" id="SSF53850">
    <property type="entry name" value="Periplasmic binding protein-like II"/>
    <property type="match status" value="1"/>
</dbReference>
<dbReference type="InterPro" id="IPR005119">
    <property type="entry name" value="LysR_subst-bd"/>
</dbReference>
<gene>
    <name evidence="6" type="primary">lysR_9</name>
    <name evidence="6" type="ORF">LCB40_13960</name>
</gene>
<evidence type="ECO:0000256" key="4">
    <source>
        <dbReference type="ARBA" id="ARBA00023163"/>
    </source>
</evidence>
<dbReference type="FunFam" id="1.10.10.10:FF:000001">
    <property type="entry name" value="LysR family transcriptional regulator"/>
    <property type="match status" value="1"/>
</dbReference>
<dbReference type="GO" id="GO:0003700">
    <property type="term" value="F:DNA-binding transcription factor activity"/>
    <property type="evidence" value="ECO:0007669"/>
    <property type="project" value="InterPro"/>
</dbReference>
<keyword evidence="4" id="KW-0804">Transcription</keyword>
<dbReference type="SUPFAM" id="SSF46785">
    <property type="entry name" value="Winged helix' DNA-binding domain"/>
    <property type="match status" value="1"/>
</dbReference>
<dbReference type="GO" id="GO:0003677">
    <property type="term" value="F:DNA binding"/>
    <property type="evidence" value="ECO:0007669"/>
    <property type="project" value="UniProtKB-KW"/>
</dbReference>
<dbReference type="Gene3D" id="1.10.10.10">
    <property type="entry name" value="Winged helix-like DNA-binding domain superfamily/Winged helix DNA-binding domain"/>
    <property type="match status" value="1"/>
</dbReference>
<evidence type="ECO:0000256" key="3">
    <source>
        <dbReference type="ARBA" id="ARBA00023125"/>
    </source>
</evidence>
<name>A0A916QL38_9LACO</name>
<keyword evidence="2" id="KW-0805">Transcription regulation</keyword>
<dbReference type="PANTHER" id="PTHR30346">
    <property type="entry name" value="TRANSCRIPTIONAL DUAL REGULATOR HCAR-RELATED"/>
    <property type="match status" value="1"/>
</dbReference>
<dbReference type="PRINTS" id="PR00039">
    <property type="entry name" value="HTHLYSR"/>
</dbReference>